<keyword evidence="5" id="KW-0539">Nucleus</keyword>
<sequence length="381" mass="43093">MAPSQQASWRSAPDEEELRKRNTVGINLETVTNVTSVDYPGHFPGEDAAYSLEKFQEGFSVQFHHNHQFDASFSLIGIDASLANAFRRILISEIPTLAIENVYIENNTSVIQDEVLAHRLGLIPFKGGKEGLRDYLKWFKKPEEGEDPYANCFDYNTVRLELDVTCTVNKDAARGETDPHKAYHNAHVYARDIKFIPTGNQEQYFSGEDIIAPTNPDILIAKLRPKQTINLSMHMHKGIGSDHAKFSPVATASYRLMPTITITSPIIGPDAEKFQRCFPEGVIGLEKISKKEASQKGSGYEGHQGELKAVVLDPMRDTVSRECLRHPEFEGKVKLGRRRDHFIFAIESTGQWDSDELFMESVKHMKLKCRKLEQQVINMAR</sequence>
<evidence type="ECO:0000259" key="7">
    <source>
        <dbReference type="SMART" id="SM00662"/>
    </source>
</evidence>
<organism evidence="8 9">
    <name type="scientific">Sarocladium strictum</name>
    <name type="common">Black bundle disease fungus</name>
    <name type="synonym">Acremonium strictum</name>
    <dbReference type="NCBI Taxonomy" id="5046"/>
    <lineage>
        <taxon>Eukaryota</taxon>
        <taxon>Fungi</taxon>
        <taxon>Dikarya</taxon>
        <taxon>Ascomycota</taxon>
        <taxon>Pezizomycotina</taxon>
        <taxon>Sordariomycetes</taxon>
        <taxon>Hypocreomycetidae</taxon>
        <taxon>Hypocreales</taxon>
        <taxon>Sarocladiaceae</taxon>
        <taxon>Sarocladium</taxon>
    </lineage>
</organism>
<evidence type="ECO:0000256" key="4">
    <source>
        <dbReference type="ARBA" id="ARBA00023163"/>
    </source>
</evidence>
<evidence type="ECO:0000313" key="8">
    <source>
        <dbReference type="EMBL" id="KAK0392792.1"/>
    </source>
</evidence>
<dbReference type="Proteomes" id="UP001175261">
    <property type="component" value="Unassembled WGS sequence"/>
</dbReference>
<dbReference type="PANTHER" id="PTHR11800:SF13">
    <property type="entry name" value="DNA-DIRECTED RNA POLYMERASES I AND III SUBUNIT RPAC1"/>
    <property type="match status" value="1"/>
</dbReference>
<dbReference type="GO" id="GO:0046983">
    <property type="term" value="F:protein dimerization activity"/>
    <property type="evidence" value="ECO:0007669"/>
    <property type="project" value="InterPro"/>
</dbReference>
<keyword evidence="3" id="KW-0240">DNA-directed RNA polymerase</keyword>
<dbReference type="PROSITE" id="PS00446">
    <property type="entry name" value="RNA_POL_D_30KD"/>
    <property type="match status" value="1"/>
</dbReference>
<evidence type="ECO:0000256" key="3">
    <source>
        <dbReference type="ARBA" id="ARBA00022478"/>
    </source>
</evidence>
<dbReference type="GO" id="GO:0006351">
    <property type="term" value="P:DNA-templated transcription"/>
    <property type="evidence" value="ECO:0007669"/>
    <property type="project" value="InterPro"/>
</dbReference>
<dbReference type="AlphaFoldDB" id="A0AA39LD32"/>
<feature type="domain" description="DNA-directed RNA polymerase RpoA/D/Rpb3-type" evidence="7">
    <location>
        <begin position="70"/>
        <end position="375"/>
    </location>
</feature>
<dbReference type="SUPFAM" id="SSF56553">
    <property type="entry name" value="Insert subdomain of RNA polymerase alpha subunit"/>
    <property type="match status" value="1"/>
</dbReference>
<dbReference type="SMART" id="SM00662">
    <property type="entry name" value="RPOLD"/>
    <property type="match status" value="1"/>
</dbReference>
<accession>A0AA39LD32</accession>
<dbReference type="Gene3D" id="3.30.1360.10">
    <property type="entry name" value="RNA polymerase, RBP11-like subunit"/>
    <property type="match status" value="1"/>
</dbReference>
<evidence type="ECO:0000256" key="1">
    <source>
        <dbReference type="ARBA" id="ARBA00004123"/>
    </source>
</evidence>
<dbReference type="SUPFAM" id="SSF55257">
    <property type="entry name" value="RBP11-like subunits of RNA polymerase"/>
    <property type="match status" value="1"/>
</dbReference>
<dbReference type="InterPro" id="IPR036603">
    <property type="entry name" value="RBP11-like"/>
</dbReference>
<name>A0AA39LD32_SARSR</name>
<dbReference type="Gene3D" id="2.170.120.12">
    <property type="entry name" value="DNA-directed RNA polymerase, insert domain"/>
    <property type="match status" value="1"/>
</dbReference>
<dbReference type="PANTHER" id="PTHR11800">
    <property type="entry name" value="DNA-DIRECTED RNA POLYMERASE"/>
    <property type="match status" value="1"/>
</dbReference>
<gene>
    <name evidence="8" type="ORF">NLU13_2287</name>
</gene>
<dbReference type="GO" id="GO:0005736">
    <property type="term" value="C:RNA polymerase I complex"/>
    <property type="evidence" value="ECO:0007669"/>
    <property type="project" value="TreeGrafter"/>
</dbReference>
<evidence type="ECO:0000256" key="6">
    <source>
        <dbReference type="ARBA" id="ARBA00025804"/>
    </source>
</evidence>
<evidence type="ECO:0000256" key="5">
    <source>
        <dbReference type="ARBA" id="ARBA00023242"/>
    </source>
</evidence>
<proteinExistence type="inferred from homology"/>
<dbReference type="InterPro" id="IPR011262">
    <property type="entry name" value="DNA-dir_RNA_pol_insert"/>
</dbReference>
<evidence type="ECO:0000256" key="2">
    <source>
        <dbReference type="ARBA" id="ARBA00022083"/>
    </source>
</evidence>
<dbReference type="InterPro" id="IPR022842">
    <property type="entry name" value="RNAP_Rpo3/Rpb3/RPAC1"/>
</dbReference>
<dbReference type="FunFam" id="2.170.120.12:FF:000003">
    <property type="entry name" value="Dna-directed rna polymerases i and iii subunit"/>
    <property type="match status" value="1"/>
</dbReference>
<comment type="caution">
    <text evidence="8">The sequence shown here is derived from an EMBL/GenBank/DDBJ whole genome shotgun (WGS) entry which is preliminary data.</text>
</comment>
<dbReference type="Pfam" id="PF01193">
    <property type="entry name" value="RNA_pol_L"/>
    <property type="match status" value="1"/>
</dbReference>
<comment type="subcellular location">
    <subcellularLocation>
        <location evidence="1">Nucleus</location>
    </subcellularLocation>
</comment>
<protein>
    <recommendedName>
        <fullName evidence="2">DNA-directed RNA polymerases I and III subunit RPAC1</fullName>
    </recommendedName>
</protein>
<dbReference type="Pfam" id="PF01000">
    <property type="entry name" value="RNA_pol_A_bac"/>
    <property type="match status" value="1"/>
</dbReference>
<keyword evidence="4" id="KW-0804">Transcription</keyword>
<reference evidence="8" key="1">
    <citation type="submission" date="2022-10" db="EMBL/GenBank/DDBJ databases">
        <title>Determination and structural analysis of whole genome sequence of Sarocladium strictum F4-1.</title>
        <authorList>
            <person name="Hu L."/>
            <person name="Jiang Y."/>
        </authorList>
    </citation>
    <scope>NUCLEOTIDE SEQUENCE</scope>
    <source>
        <strain evidence="8">F4-1</strain>
    </source>
</reference>
<dbReference type="GO" id="GO:0005666">
    <property type="term" value="C:RNA polymerase III complex"/>
    <property type="evidence" value="ECO:0007669"/>
    <property type="project" value="TreeGrafter"/>
</dbReference>
<dbReference type="EMBL" id="JAPDFR010000001">
    <property type="protein sequence ID" value="KAK0392792.1"/>
    <property type="molecule type" value="Genomic_DNA"/>
</dbReference>
<dbReference type="InterPro" id="IPR001514">
    <property type="entry name" value="DNA-dir_RNA_pol_30-40kDasu_CS"/>
</dbReference>
<dbReference type="GO" id="GO:0003899">
    <property type="term" value="F:DNA-directed RNA polymerase activity"/>
    <property type="evidence" value="ECO:0007669"/>
    <property type="project" value="InterPro"/>
</dbReference>
<evidence type="ECO:0000313" key="9">
    <source>
        <dbReference type="Proteomes" id="UP001175261"/>
    </source>
</evidence>
<dbReference type="GO" id="GO:0003677">
    <property type="term" value="F:DNA binding"/>
    <property type="evidence" value="ECO:0007669"/>
    <property type="project" value="InterPro"/>
</dbReference>
<dbReference type="InterPro" id="IPR036643">
    <property type="entry name" value="RNApol_insert_sf"/>
</dbReference>
<dbReference type="InterPro" id="IPR033901">
    <property type="entry name" value="RNAPI/III_AC40"/>
</dbReference>
<keyword evidence="9" id="KW-1185">Reference proteome</keyword>
<dbReference type="CDD" id="cd07032">
    <property type="entry name" value="RNAP_I_II_AC40"/>
    <property type="match status" value="1"/>
</dbReference>
<dbReference type="InterPro" id="IPR050518">
    <property type="entry name" value="Rpo3/RPB3_RNA_Pol_subunit"/>
</dbReference>
<dbReference type="NCBIfam" id="NF001988">
    <property type="entry name" value="PRK00783.1"/>
    <property type="match status" value="1"/>
</dbReference>
<dbReference type="InterPro" id="IPR011263">
    <property type="entry name" value="DNA-dir_RNA_pol_RpoA/D/Rpb3"/>
</dbReference>
<dbReference type="GO" id="GO:0055029">
    <property type="term" value="C:nuclear DNA-directed RNA polymerase complex"/>
    <property type="evidence" value="ECO:0007669"/>
    <property type="project" value="UniProtKB-ARBA"/>
</dbReference>
<comment type="similarity">
    <text evidence="6">Belongs to the archaeal Rpo3/eukaryotic RPB3 RNA polymerase subunit family.</text>
</comment>
<dbReference type="HAMAP" id="MF_00320">
    <property type="entry name" value="RNApol_arch_Rpo3"/>
    <property type="match status" value="1"/>
</dbReference>